<dbReference type="SUPFAM" id="SSF58100">
    <property type="entry name" value="Bacterial hemolysins"/>
    <property type="match status" value="1"/>
</dbReference>
<comment type="caution">
    <text evidence="2">The sequence shown here is derived from an EMBL/GenBank/DDBJ whole genome shotgun (WGS) entry which is preliminary data.</text>
</comment>
<keyword evidence="3" id="KW-1185">Reference proteome</keyword>
<reference evidence="2 3" key="1">
    <citation type="journal article" date="2023" name="bioRxiv">
        <title>Conserved and derived expression patterns and positive selection on dental genes reveal complex evolutionary context of ever-growing rodent molars.</title>
        <authorList>
            <person name="Calamari Z.T."/>
            <person name="Song A."/>
            <person name="Cohen E."/>
            <person name="Akter M."/>
            <person name="Roy R.D."/>
            <person name="Hallikas O."/>
            <person name="Christensen M.M."/>
            <person name="Li P."/>
            <person name="Marangoni P."/>
            <person name="Jernvall J."/>
            <person name="Klein O.D."/>
        </authorList>
    </citation>
    <scope>NUCLEOTIDE SEQUENCE [LARGE SCALE GENOMIC DNA]</scope>
    <source>
        <strain evidence="2">V071</strain>
    </source>
</reference>
<organism evidence="2 3">
    <name type="scientific">Myodes glareolus</name>
    <name type="common">Bank vole</name>
    <name type="synonym">Clethrionomys glareolus</name>
    <dbReference type="NCBI Taxonomy" id="447135"/>
    <lineage>
        <taxon>Eukaryota</taxon>
        <taxon>Metazoa</taxon>
        <taxon>Chordata</taxon>
        <taxon>Craniata</taxon>
        <taxon>Vertebrata</taxon>
        <taxon>Euteleostomi</taxon>
        <taxon>Mammalia</taxon>
        <taxon>Eutheria</taxon>
        <taxon>Euarchontoglires</taxon>
        <taxon>Glires</taxon>
        <taxon>Rodentia</taxon>
        <taxon>Myomorpha</taxon>
        <taxon>Muroidea</taxon>
        <taxon>Cricetidae</taxon>
        <taxon>Arvicolinae</taxon>
        <taxon>Myodes</taxon>
    </lineage>
</organism>
<dbReference type="AlphaFoldDB" id="A0AAW0HWE9"/>
<dbReference type="Proteomes" id="UP001488838">
    <property type="component" value="Unassembled WGS sequence"/>
</dbReference>
<accession>A0AAW0HWE9</accession>
<name>A0AAW0HWE9_MYOGA</name>
<dbReference type="InterPro" id="IPR052642">
    <property type="entry name" value="CC-FHA_domain"/>
</dbReference>
<keyword evidence="1" id="KW-0175">Coiled coil</keyword>
<gene>
    <name evidence="2" type="ORF">U0070_027322</name>
</gene>
<protein>
    <submittedName>
        <fullName evidence="2">Uncharacterized protein</fullName>
    </submittedName>
</protein>
<feature type="coiled-coil region" evidence="1">
    <location>
        <begin position="18"/>
        <end position="139"/>
    </location>
</feature>
<dbReference type="PANTHER" id="PTHR18853">
    <property type="entry name" value="FORKHEAD-ASSOCIATED DOMAIN-CONTAINING PROTEIN 1-RELATED"/>
    <property type="match status" value="1"/>
</dbReference>
<evidence type="ECO:0000256" key="1">
    <source>
        <dbReference type="SAM" id="Coils"/>
    </source>
</evidence>
<dbReference type="PANTHER" id="PTHR18853:SF7">
    <property type="entry name" value="FORKHEAD-ASSOCIATED DOMAIN-CONTAINING PROTEIN 1"/>
    <property type="match status" value="1"/>
</dbReference>
<sequence>MQISALQKGYSQMLCHTLAERNSEITSLKNEGENLKKDHTITSGMVTSLQKDVSARNEQVQQLKEEINQLKNQNKEKGQQLEALSSRCSALKEELRKEEAQRESREAQEKELKFCRSQMEDMEKEVKKLREELKKNCSNQNTISKIMRERSKVRGSGKFASPVPLHPHSVPVWPMLVSAAARGWERFGVGAVY</sequence>
<dbReference type="Gene3D" id="1.10.287.1490">
    <property type="match status" value="1"/>
</dbReference>
<proteinExistence type="predicted"/>
<dbReference type="EMBL" id="JBBHLL010000305">
    <property type="protein sequence ID" value="KAK7806320.1"/>
    <property type="molecule type" value="Genomic_DNA"/>
</dbReference>
<evidence type="ECO:0000313" key="2">
    <source>
        <dbReference type="EMBL" id="KAK7806320.1"/>
    </source>
</evidence>
<evidence type="ECO:0000313" key="3">
    <source>
        <dbReference type="Proteomes" id="UP001488838"/>
    </source>
</evidence>